<dbReference type="RefSeq" id="WP_231012928.1">
    <property type="nucleotide sequence ID" value="NZ_BAAAEW010000026.1"/>
</dbReference>
<keyword evidence="1" id="KW-0732">Signal</keyword>
<gene>
    <name evidence="3" type="ORF">GCM10009107_44020</name>
</gene>
<reference evidence="3 4" key="1">
    <citation type="journal article" date="2019" name="Int. J. Syst. Evol. Microbiol.">
        <title>The Global Catalogue of Microorganisms (GCM) 10K type strain sequencing project: providing services to taxonomists for standard genome sequencing and annotation.</title>
        <authorList>
            <consortium name="The Broad Institute Genomics Platform"/>
            <consortium name="The Broad Institute Genome Sequencing Center for Infectious Disease"/>
            <person name="Wu L."/>
            <person name="Ma J."/>
        </authorList>
    </citation>
    <scope>NUCLEOTIDE SEQUENCE [LARGE SCALE GENOMIC DNA]</scope>
    <source>
        <strain evidence="3 4">JCM 15503</strain>
    </source>
</reference>
<keyword evidence="4" id="KW-1185">Reference proteome</keyword>
<accession>A0ABN1KB35</accession>
<evidence type="ECO:0000259" key="2">
    <source>
        <dbReference type="Pfam" id="PF09906"/>
    </source>
</evidence>
<dbReference type="EMBL" id="BAAAEW010000026">
    <property type="protein sequence ID" value="GAA0760911.1"/>
    <property type="molecule type" value="Genomic_DNA"/>
</dbReference>
<dbReference type="InterPro" id="IPR019220">
    <property type="entry name" value="DUF2135"/>
</dbReference>
<organism evidence="3 4">
    <name type="scientific">Ideonella azotifigens</name>
    <dbReference type="NCBI Taxonomy" id="513160"/>
    <lineage>
        <taxon>Bacteria</taxon>
        <taxon>Pseudomonadati</taxon>
        <taxon>Pseudomonadota</taxon>
        <taxon>Betaproteobacteria</taxon>
        <taxon>Burkholderiales</taxon>
        <taxon>Sphaerotilaceae</taxon>
        <taxon>Ideonella</taxon>
    </lineage>
</organism>
<feature type="signal peptide" evidence="1">
    <location>
        <begin position="1"/>
        <end position="19"/>
    </location>
</feature>
<proteinExistence type="predicted"/>
<evidence type="ECO:0000313" key="4">
    <source>
        <dbReference type="Proteomes" id="UP001500279"/>
    </source>
</evidence>
<comment type="caution">
    <text evidence="3">The sequence shown here is derived from an EMBL/GenBank/DDBJ whole genome shotgun (WGS) entry which is preliminary data.</text>
</comment>
<dbReference type="Pfam" id="PF09906">
    <property type="entry name" value="DUF2135"/>
    <property type="match status" value="1"/>
</dbReference>
<dbReference type="Proteomes" id="UP001500279">
    <property type="component" value="Unassembled WGS sequence"/>
</dbReference>
<feature type="domain" description="DUF2135" evidence="2">
    <location>
        <begin position="197"/>
        <end position="243"/>
    </location>
</feature>
<evidence type="ECO:0000256" key="1">
    <source>
        <dbReference type="SAM" id="SignalP"/>
    </source>
</evidence>
<feature type="chain" id="PRO_5047002450" evidence="1">
    <location>
        <begin position="20"/>
        <end position="258"/>
    </location>
</feature>
<sequence length="258" mass="27625">MPRHLFLLLSSLLACTAQAQQSPGIDTPRGGWRASDSTGQDFVQEVHYPASNVNTAGRSSTALIAGRIGNEIAARPKDGRSVARLVVDGVALPLSVGEDGQYARPWSFGAGSHGVSVRGPGGTEKRVQFIEANPGRAPVKLRVVLSWDTDQTDLDLHVVSPDGQHAWYGERVVANGGALDVDVTTGFGPEIYASRAPVPGVYHVYVNYFGAGEQRDVITVAQVAVIENEGTPSEKQQTFRVPMRKPGELTLIRSFVIP</sequence>
<dbReference type="Gene3D" id="2.60.120.380">
    <property type="match status" value="1"/>
</dbReference>
<protein>
    <submittedName>
        <fullName evidence="3">YfaP family protein</fullName>
    </submittedName>
</protein>
<name>A0ABN1KB35_9BURK</name>
<dbReference type="PROSITE" id="PS51257">
    <property type="entry name" value="PROKAR_LIPOPROTEIN"/>
    <property type="match status" value="1"/>
</dbReference>
<evidence type="ECO:0000313" key="3">
    <source>
        <dbReference type="EMBL" id="GAA0760911.1"/>
    </source>
</evidence>